<evidence type="ECO:0000256" key="5">
    <source>
        <dbReference type="ARBA" id="ARBA00022927"/>
    </source>
</evidence>
<sequence length="170" mass="19444">MPQEKKVKNFMIPLEDYPHIPYWFTLRQAMAIVREAAIKFEGSFEPRAVLVFDEKYQLMGMLTLRDIINLSVNEVLSRTIVTSVTVFLVVVALYFFGGVVLEDFALAMILGVMVGTYSSVFVASPIIFAWRKEVKRVQIQREKVIELEAQKQKRQERRAAAAAKKKGGKK</sequence>
<feature type="domain" description="Protein export membrane protein SecD/SecF C-terminal" evidence="10">
    <location>
        <begin position="58"/>
        <end position="132"/>
    </location>
</feature>
<evidence type="ECO:0000256" key="1">
    <source>
        <dbReference type="ARBA" id="ARBA00004651"/>
    </source>
</evidence>
<evidence type="ECO:0000256" key="4">
    <source>
        <dbReference type="ARBA" id="ARBA00022692"/>
    </source>
</evidence>
<dbReference type="EMBL" id="DSXI01000431">
    <property type="protein sequence ID" value="HGS05537.1"/>
    <property type="molecule type" value="Genomic_DNA"/>
</dbReference>
<evidence type="ECO:0000259" key="10">
    <source>
        <dbReference type="Pfam" id="PF02355"/>
    </source>
</evidence>
<protein>
    <recommendedName>
        <fullName evidence="10">Protein export membrane protein SecD/SecF C-terminal domain-containing protein</fullName>
    </recommendedName>
</protein>
<keyword evidence="8 9" id="KW-0472">Membrane</keyword>
<feature type="transmembrane region" description="Helical" evidence="9">
    <location>
        <begin position="108"/>
        <end position="130"/>
    </location>
</feature>
<dbReference type="InterPro" id="IPR046342">
    <property type="entry name" value="CBS_dom_sf"/>
</dbReference>
<dbReference type="InterPro" id="IPR022813">
    <property type="entry name" value="SecD/SecF_arch_bac"/>
</dbReference>
<comment type="subcellular location">
    <subcellularLocation>
        <location evidence="1">Cell membrane</location>
        <topology evidence="1">Multi-pass membrane protein</topology>
    </subcellularLocation>
</comment>
<evidence type="ECO:0000256" key="9">
    <source>
        <dbReference type="SAM" id="Phobius"/>
    </source>
</evidence>
<evidence type="ECO:0000313" key="11">
    <source>
        <dbReference type="EMBL" id="HGS05537.1"/>
    </source>
</evidence>
<dbReference type="SUPFAM" id="SSF82866">
    <property type="entry name" value="Multidrug efflux transporter AcrB transmembrane domain"/>
    <property type="match status" value="1"/>
</dbReference>
<dbReference type="AlphaFoldDB" id="A0A7V4LDD1"/>
<dbReference type="PANTHER" id="PTHR30081:SF8">
    <property type="entry name" value="PROTEIN TRANSLOCASE SUBUNIT SECF"/>
    <property type="match status" value="1"/>
</dbReference>
<evidence type="ECO:0000256" key="7">
    <source>
        <dbReference type="ARBA" id="ARBA00023010"/>
    </source>
</evidence>
<comment type="caution">
    <text evidence="11">The sequence shown here is derived from an EMBL/GenBank/DDBJ whole genome shotgun (WGS) entry which is preliminary data.</text>
</comment>
<accession>A0A7V4LDD1</accession>
<dbReference type="Pfam" id="PF02355">
    <property type="entry name" value="SecD_SecF_C"/>
    <property type="match status" value="1"/>
</dbReference>
<keyword evidence="6 9" id="KW-1133">Transmembrane helix</keyword>
<reference evidence="11" key="1">
    <citation type="journal article" date="2020" name="mSystems">
        <title>Genome- and Community-Level Interaction Insights into Carbon Utilization and Element Cycling Functions of Hydrothermarchaeota in Hydrothermal Sediment.</title>
        <authorList>
            <person name="Zhou Z."/>
            <person name="Liu Y."/>
            <person name="Xu W."/>
            <person name="Pan J."/>
            <person name="Luo Z.H."/>
            <person name="Li M."/>
        </authorList>
    </citation>
    <scope>NUCLEOTIDE SEQUENCE [LARGE SCALE GENOMIC DNA]</scope>
    <source>
        <strain evidence="11">SpSt-548</strain>
    </source>
</reference>
<evidence type="ECO:0000256" key="2">
    <source>
        <dbReference type="ARBA" id="ARBA00022448"/>
    </source>
</evidence>
<organism evidence="11">
    <name type="scientific">Desulfobacca acetoxidans</name>
    <dbReference type="NCBI Taxonomy" id="60893"/>
    <lineage>
        <taxon>Bacteria</taxon>
        <taxon>Pseudomonadati</taxon>
        <taxon>Thermodesulfobacteriota</taxon>
        <taxon>Desulfobaccia</taxon>
        <taxon>Desulfobaccales</taxon>
        <taxon>Desulfobaccaceae</taxon>
        <taxon>Desulfobacca</taxon>
    </lineage>
</organism>
<dbReference type="InterPro" id="IPR048634">
    <property type="entry name" value="SecD_SecF_C"/>
</dbReference>
<evidence type="ECO:0000256" key="3">
    <source>
        <dbReference type="ARBA" id="ARBA00022475"/>
    </source>
</evidence>
<evidence type="ECO:0000256" key="8">
    <source>
        <dbReference type="ARBA" id="ARBA00023136"/>
    </source>
</evidence>
<keyword evidence="3" id="KW-1003">Cell membrane</keyword>
<dbReference type="PANTHER" id="PTHR30081">
    <property type="entry name" value="PROTEIN-EXPORT MEMBRANE PROTEIN SEC"/>
    <property type="match status" value="1"/>
</dbReference>
<gene>
    <name evidence="11" type="ORF">ENT08_07345</name>
</gene>
<evidence type="ECO:0000256" key="6">
    <source>
        <dbReference type="ARBA" id="ARBA00022989"/>
    </source>
</evidence>
<keyword evidence="5" id="KW-0653">Protein transport</keyword>
<dbReference type="GO" id="GO:0015031">
    <property type="term" value="P:protein transport"/>
    <property type="evidence" value="ECO:0007669"/>
    <property type="project" value="UniProtKB-KW"/>
</dbReference>
<proteinExistence type="predicted"/>
<dbReference type="Gene3D" id="1.20.1640.10">
    <property type="entry name" value="Multidrug efflux transporter AcrB transmembrane domain"/>
    <property type="match status" value="1"/>
</dbReference>
<keyword evidence="2" id="KW-0813">Transport</keyword>
<name>A0A7V4LDD1_9BACT</name>
<keyword evidence="7" id="KW-0811">Translocation</keyword>
<dbReference type="SUPFAM" id="SSF54631">
    <property type="entry name" value="CBS-domain pair"/>
    <property type="match status" value="1"/>
</dbReference>
<keyword evidence="4 9" id="KW-0812">Transmembrane</keyword>
<feature type="transmembrane region" description="Helical" evidence="9">
    <location>
        <begin position="75"/>
        <end position="96"/>
    </location>
</feature>
<dbReference type="GO" id="GO:0005886">
    <property type="term" value="C:plasma membrane"/>
    <property type="evidence" value="ECO:0007669"/>
    <property type="project" value="UniProtKB-SubCell"/>
</dbReference>